<dbReference type="Pfam" id="PF01636">
    <property type="entry name" value="APH"/>
    <property type="match status" value="1"/>
</dbReference>
<gene>
    <name evidence="2" type="ORF">KDK95_20695</name>
</gene>
<evidence type="ECO:0000313" key="2">
    <source>
        <dbReference type="EMBL" id="MBR7828740.1"/>
    </source>
</evidence>
<evidence type="ECO:0000259" key="1">
    <source>
        <dbReference type="Pfam" id="PF01636"/>
    </source>
</evidence>
<reference evidence="2" key="1">
    <citation type="submission" date="2021-04" db="EMBL/GenBank/DDBJ databases">
        <title>Genome based classification of Actinospica acidithermotolerans sp. nov., an actinobacterium isolated from an Indonesian hot spring.</title>
        <authorList>
            <person name="Kusuma A.B."/>
            <person name="Putra K.E."/>
            <person name="Nafisah S."/>
            <person name="Loh J."/>
            <person name="Nouioui I."/>
            <person name="Goodfellow M."/>
        </authorList>
    </citation>
    <scope>NUCLEOTIDE SEQUENCE</scope>
    <source>
        <strain evidence="2">MGRD01-02</strain>
    </source>
</reference>
<comment type="caution">
    <text evidence="2">The sequence shown here is derived from an EMBL/GenBank/DDBJ whole genome shotgun (WGS) entry which is preliminary data.</text>
</comment>
<evidence type="ECO:0000313" key="3">
    <source>
        <dbReference type="Proteomes" id="UP000676325"/>
    </source>
</evidence>
<organism evidence="2 3">
    <name type="scientific">Actinospica acidithermotolerans</name>
    <dbReference type="NCBI Taxonomy" id="2828514"/>
    <lineage>
        <taxon>Bacteria</taxon>
        <taxon>Bacillati</taxon>
        <taxon>Actinomycetota</taxon>
        <taxon>Actinomycetes</taxon>
        <taxon>Catenulisporales</taxon>
        <taxon>Actinospicaceae</taxon>
        <taxon>Actinospica</taxon>
    </lineage>
</organism>
<protein>
    <submittedName>
        <fullName evidence="2">Phosphotransferase</fullName>
    </submittedName>
</protein>
<dbReference type="RefSeq" id="WP_212519874.1">
    <property type="nucleotide sequence ID" value="NZ_JAGSOH010000064.1"/>
</dbReference>
<sequence>MTRDELARAAQAALGGGRRLERVERLTGGSRKGVYRLTMDDETTAVAYRWEASENYWPAAEAGDGDGDLADPFSPGYGLGLFEVARARLESLGLRVPGLYLVDRDRTYAPADLAIVEDFPGGNLESFLARDPEGAAPTMARLAEGLRAMRDYRAPAYGNVSLVDGGGTSRGGSCEADALAWGLRCLADATARDPRIAKVHDQLEARLHALAAAIRPRAEYSVVHGELGLDHVLVDRDRRPVLIDIEDLMYYDVEWEHVFLRLRTHADYRYVSAGDLDEDRLALYMLVQRLSLTAGPLRLLEGDFPDRGFMRGIAEHHGAEAVAWAAAPTDPARLACCSRLCWTVARS</sequence>
<dbReference type="InterPro" id="IPR002575">
    <property type="entry name" value="Aminoglycoside_PTrfase"/>
</dbReference>
<feature type="domain" description="Aminoglycoside phosphotransferase" evidence="1">
    <location>
        <begin position="87"/>
        <end position="256"/>
    </location>
</feature>
<accession>A0A941E9H7</accession>
<dbReference type="Proteomes" id="UP000676325">
    <property type="component" value="Unassembled WGS sequence"/>
</dbReference>
<dbReference type="AlphaFoldDB" id="A0A941E9H7"/>
<name>A0A941E9H7_9ACTN</name>
<dbReference type="Gene3D" id="3.90.1200.10">
    <property type="match status" value="1"/>
</dbReference>
<keyword evidence="3" id="KW-1185">Reference proteome</keyword>
<dbReference type="EMBL" id="JAGSOH010000064">
    <property type="protein sequence ID" value="MBR7828740.1"/>
    <property type="molecule type" value="Genomic_DNA"/>
</dbReference>
<dbReference type="InterPro" id="IPR011009">
    <property type="entry name" value="Kinase-like_dom_sf"/>
</dbReference>
<proteinExistence type="predicted"/>
<dbReference type="SUPFAM" id="SSF56112">
    <property type="entry name" value="Protein kinase-like (PK-like)"/>
    <property type="match status" value="1"/>
</dbReference>